<gene>
    <name evidence="1" type="ORF">KHZ90_09570</name>
</gene>
<evidence type="ECO:0000313" key="1">
    <source>
        <dbReference type="EMBL" id="MBS4894003.1"/>
    </source>
</evidence>
<dbReference type="AlphaFoldDB" id="A0A942WSH4"/>
<evidence type="ECO:0000313" key="2">
    <source>
        <dbReference type="Proteomes" id="UP000778864"/>
    </source>
</evidence>
<dbReference type="Proteomes" id="UP000778864">
    <property type="component" value="Unassembled WGS sequence"/>
</dbReference>
<comment type="caution">
    <text evidence="1">The sequence shown here is derived from an EMBL/GenBank/DDBJ whole genome shotgun (WGS) entry which is preliminary data.</text>
</comment>
<dbReference type="EMBL" id="JAGZMU010000008">
    <property type="protein sequence ID" value="MBS4894003.1"/>
    <property type="molecule type" value="Genomic_DNA"/>
</dbReference>
<accession>A0A942WSH4</accession>
<protein>
    <submittedName>
        <fullName evidence="1">Uncharacterized protein</fullName>
    </submittedName>
</protein>
<name>A0A942WSH4_VEIPA</name>
<proteinExistence type="predicted"/>
<organism evidence="1 2">
    <name type="scientific">Veillonella parvula</name>
    <name type="common">Staphylococcus parvulus</name>
    <dbReference type="NCBI Taxonomy" id="29466"/>
    <lineage>
        <taxon>Bacteria</taxon>
        <taxon>Bacillati</taxon>
        <taxon>Bacillota</taxon>
        <taxon>Negativicutes</taxon>
        <taxon>Veillonellales</taxon>
        <taxon>Veillonellaceae</taxon>
        <taxon>Veillonella</taxon>
    </lineage>
</organism>
<sequence length="80" mass="9327">MNKSKVLKDLYNLAMEVYEFPESFETKEDLMIEWLEINWDQDVADELIDKDICPRCGKELRLDRNSSVASLKCCGCGVKY</sequence>
<reference evidence="1" key="1">
    <citation type="submission" date="2021-02" db="EMBL/GenBank/DDBJ databases">
        <title>Infant gut strain persistence is associated with maternal origin, phylogeny, and functional potential including surface adhesion and iron acquisition.</title>
        <authorList>
            <person name="Lou Y.C."/>
        </authorList>
    </citation>
    <scope>NUCLEOTIDE SEQUENCE</scope>
    <source>
        <strain evidence="1">L3_108_031G1_dasL3_108_031G1_concoct_20</strain>
    </source>
</reference>
<dbReference type="RefSeq" id="WP_278468425.1">
    <property type="nucleotide sequence ID" value="NZ_JAGZMU010000008.1"/>
</dbReference>